<dbReference type="SUPFAM" id="SSF55729">
    <property type="entry name" value="Acyl-CoA N-acyltransferases (Nat)"/>
    <property type="match status" value="1"/>
</dbReference>
<organism evidence="1 2">
    <name type="scientific">Echinicola jeungdonensis</name>
    <dbReference type="NCBI Taxonomy" id="709343"/>
    <lineage>
        <taxon>Bacteria</taxon>
        <taxon>Pseudomonadati</taxon>
        <taxon>Bacteroidota</taxon>
        <taxon>Cytophagia</taxon>
        <taxon>Cytophagales</taxon>
        <taxon>Cyclobacteriaceae</taxon>
        <taxon>Echinicola</taxon>
    </lineage>
</organism>
<comment type="caution">
    <text evidence="1">The sequence shown here is derived from an EMBL/GenBank/DDBJ whole genome shotgun (WGS) entry which is preliminary data.</text>
</comment>
<accession>A0ABV5J4H4</accession>
<reference evidence="1 2" key="1">
    <citation type="submission" date="2024-09" db="EMBL/GenBank/DDBJ databases">
        <authorList>
            <person name="Sun Q."/>
            <person name="Mori K."/>
        </authorList>
    </citation>
    <scope>NUCLEOTIDE SEQUENCE [LARGE SCALE GENOMIC DNA]</scope>
    <source>
        <strain evidence="1 2">CECT 7682</strain>
    </source>
</reference>
<gene>
    <name evidence="1" type="ORF">ACFFUR_07820</name>
</gene>
<protein>
    <submittedName>
        <fullName evidence="1">GNAT family N-acetyltransferase</fullName>
    </submittedName>
</protein>
<dbReference type="Proteomes" id="UP001589654">
    <property type="component" value="Unassembled WGS sequence"/>
</dbReference>
<dbReference type="EMBL" id="JBHMEW010000052">
    <property type="protein sequence ID" value="MFB9211710.1"/>
    <property type="molecule type" value="Genomic_DNA"/>
</dbReference>
<dbReference type="InterPro" id="IPR016181">
    <property type="entry name" value="Acyl_CoA_acyltransferase"/>
</dbReference>
<dbReference type="RefSeq" id="WP_290246343.1">
    <property type="nucleotide sequence ID" value="NZ_JAUFQT010000001.1"/>
</dbReference>
<dbReference type="Gene3D" id="3.40.630.30">
    <property type="match status" value="1"/>
</dbReference>
<proteinExistence type="predicted"/>
<name>A0ABV5J4H4_9BACT</name>
<keyword evidence="2" id="KW-1185">Reference proteome</keyword>
<evidence type="ECO:0000313" key="1">
    <source>
        <dbReference type="EMBL" id="MFB9211710.1"/>
    </source>
</evidence>
<sequence>MNTEKNYDFLLKEVGQVDHDYFLHDYSPSNGEKYYCAQLFKKQKLKASIYFQFQENGEMTSLKEAPFGGFWVEKKISSESFQFFVEQLLIAIRGLGGRSLEITQAPDPYQPQNPMIHYILNTLGFKMKKMLMHQVFENRKEIKQYLQEKASKNKKKQEKFNLDVEVGPIKNFNFLKDIKWWRTIRDHEYKVDEEKLIQQVSAYPDRYHLVTVEEGGEAVAHVLCVQLTSNSLYYFLPAMNPNNQQTFTGEVAIYSVIQLGDRLGVDFIDLGSSEWQGSANHSLIHFKSKVANNSSNKLTWQIQL</sequence>
<evidence type="ECO:0000313" key="2">
    <source>
        <dbReference type="Proteomes" id="UP001589654"/>
    </source>
</evidence>